<evidence type="ECO:0000313" key="4">
    <source>
        <dbReference type="EMBL" id="CAD5124032.1"/>
    </source>
</evidence>
<dbReference type="PANTHER" id="PTHR12654">
    <property type="entry name" value="BILE ACID BETA-GLUCOSIDASE-RELATED"/>
    <property type="match status" value="1"/>
</dbReference>
<feature type="domain" description="Glycosyl-hydrolase family 116 catalytic region" evidence="2">
    <location>
        <begin position="577"/>
        <end position="744"/>
    </location>
</feature>
<dbReference type="SUPFAM" id="SSF48208">
    <property type="entry name" value="Six-hairpin glycosidases"/>
    <property type="match status" value="1"/>
</dbReference>
<comment type="caution">
    <text evidence="4">The sequence shown here is derived from an EMBL/GenBank/DDBJ whole genome shotgun (WGS) entry which is preliminary data.</text>
</comment>
<dbReference type="PANTHER" id="PTHR12654:SF0">
    <property type="entry name" value="NON-LYSOSOMAL GLUCOSYLCERAMIDASE"/>
    <property type="match status" value="1"/>
</dbReference>
<keyword evidence="1" id="KW-0732">Signal</keyword>
<dbReference type="InterPro" id="IPR012341">
    <property type="entry name" value="6hp_glycosidase-like_sf"/>
</dbReference>
<feature type="chain" id="PRO_5029836001" evidence="1">
    <location>
        <begin position="22"/>
        <end position="927"/>
    </location>
</feature>
<dbReference type="Pfam" id="PF04685">
    <property type="entry name" value="DUF608"/>
    <property type="match status" value="1"/>
</dbReference>
<dbReference type="InterPro" id="IPR006775">
    <property type="entry name" value="GH116_catalytic"/>
</dbReference>
<dbReference type="InterPro" id="IPR052566">
    <property type="entry name" value="Non-lysos_glucosylceramidase"/>
</dbReference>
<evidence type="ECO:0000259" key="2">
    <source>
        <dbReference type="Pfam" id="PF04685"/>
    </source>
</evidence>
<keyword evidence="5" id="KW-1185">Reference proteome</keyword>
<dbReference type="InterPro" id="IPR008928">
    <property type="entry name" value="6-hairpin_glycosidase_sf"/>
</dbReference>
<dbReference type="Gene3D" id="1.50.10.10">
    <property type="match status" value="1"/>
</dbReference>
<feature type="domain" description="Glycosyl-hydrolase family 116 N-terminal" evidence="3">
    <location>
        <begin position="93"/>
        <end position="449"/>
    </location>
</feature>
<evidence type="ECO:0000313" key="5">
    <source>
        <dbReference type="Proteomes" id="UP000549394"/>
    </source>
</evidence>
<dbReference type="Proteomes" id="UP000549394">
    <property type="component" value="Unassembled WGS sequence"/>
</dbReference>
<protein>
    <submittedName>
        <fullName evidence="4">DgyrCDS12336</fullName>
    </submittedName>
</protein>
<dbReference type="OrthoDB" id="6019299at2759"/>
<accession>A0A7I8W8J4</accession>
<evidence type="ECO:0000259" key="3">
    <source>
        <dbReference type="Pfam" id="PF12215"/>
    </source>
</evidence>
<dbReference type="EMBL" id="CAJFCJ010000020">
    <property type="protein sequence ID" value="CAD5124032.1"/>
    <property type="molecule type" value="Genomic_DNA"/>
</dbReference>
<reference evidence="4 5" key="1">
    <citation type="submission" date="2020-08" db="EMBL/GenBank/DDBJ databases">
        <authorList>
            <person name="Hejnol A."/>
        </authorList>
    </citation>
    <scope>NUCLEOTIDE SEQUENCE [LARGE SCALE GENOMIC DNA]</scope>
</reference>
<dbReference type="Pfam" id="PF12215">
    <property type="entry name" value="Glyco_hydr_116N"/>
    <property type="match status" value="1"/>
</dbReference>
<evidence type="ECO:0000256" key="1">
    <source>
        <dbReference type="SAM" id="SignalP"/>
    </source>
</evidence>
<proteinExistence type="predicted"/>
<sequence length="927" mass="103982">MIIMSTKIIFLFIWFISKGTCDLSQLLNLEFANSGISKAGDVYQWKQLPCSYLESQNVTTIQQNWANYKKFNYLFQEKNGELIPPPSGIRSSVPLGGISTGVIELRADGTFHEWTIVNQSPAGAGKFQVFDDAFFAIRETISNNIKLKSINGVNEMKRPSSRAFSIRTGPPEGIPGVQAIEYGGEFPVSRLKIQDTRLSVNTELLAYSSYFVNDMESSAKPAISFTFNLENPTSNSISIDLLLNMPIDIEKGYERTSSQNGQGGPPVTAKPVRIITNLSDDVSCSDECQRSNDCSTWTFYKSTKQCKIYNTVNLNTFNEDASSGLKGSWQIDSVDQNMDCVSLVRPGNMGPNGNFSLCGVKDTGVQFSYGSFRHLQHLWEMFERDGSFSRSDIQHSHGAIMMNTLLKPGEKKLVTFIISWYYPHRDFVNKIYGNYYQNLFSDSLHVAKEMRDSLPSLAASISGIHKTFLDSTLPSWLSDLFVNSLSHIRTAIWFKDGRWRQWEATDCVNIDSVHNDGERHIPYITMYPESTKNKIRAWAKSQQANGMIPEQLRCNAGGPTSEIDTPCGRKMSDVSSMLMVYILEMYQWGGDVDLLKEMYPVIIKAADWHINTTGSYGIPINLQNTYDILALNAYTFSAYNSAFHLLAMKVAEHLARAMSDTPRALKYKQAYEKGVVGMDKYLWNSTMNYYNSYGSISSSGELHTVGALMTDTFYAQVLAFSLGLGPLVDEKKLNTHMDAELRYNDSPYGMLVQTRRYKYPGPPQDNAVWMMGNPNWATIKIHLKANPQEALLVAKKSLDRWRSVLNDQWNVAGIMGGLGYGAEGQPYITSHYGYFMSSWHLIFALSRQQTDLTPSKSFLRFDPSVNSPYTLPFLLPGSIGTVSRDGSRITLTLLSGKNLDVAEVEVSGSRFPFRVSLKAGGSIFWKV</sequence>
<dbReference type="GO" id="GO:0005975">
    <property type="term" value="P:carbohydrate metabolic process"/>
    <property type="evidence" value="ECO:0007669"/>
    <property type="project" value="InterPro"/>
</dbReference>
<organism evidence="4 5">
    <name type="scientific">Dimorphilus gyrociliatus</name>
    <dbReference type="NCBI Taxonomy" id="2664684"/>
    <lineage>
        <taxon>Eukaryota</taxon>
        <taxon>Metazoa</taxon>
        <taxon>Spiralia</taxon>
        <taxon>Lophotrochozoa</taxon>
        <taxon>Annelida</taxon>
        <taxon>Polychaeta</taxon>
        <taxon>Polychaeta incertae sedis</taxon>
        <taxon>Dinophilidae</taxon>
        <taxon>Dimorphilus</taxon>
    </lineage>
</organism>
<name>A0A7I8W8J4_9ANNE</name>
<dbReference type="AlphaFoldDB" id="A0A7I8W8J4"/>
<gene>
    <name evidence="4" type="ORF">DGYR_LOCUS11634</name>
</gene>
<feature type="signal peptide" evidence="1">
    <location>
        <begin position="1"/>
        <end position="21"/>
    </location>
</feature>
<dbReference type="InterPro" id="IPR024462">
    <property type="entry name" value="GH116_N"/>
</dbReference>
<dbReference type="GO" id="GO:0008422">
    <property type="term" value="F:beta-glucosidase activity"/>
    <property type="evidence" value="ECO:0007669"/>
    <property type="project" value="TreeGrafter"/>
</dbReference>